<organism evidence="6">
    <name type="scientific">candidate division WOR-3 bacterium</name>
    <dbReference type="NCBI Taxonomy" id="2052148"/>
    <lineage>
        <taxon>Bacteria</taxon>
        <taxon>Bacteria division WOR-3</taxon>
    </lineage>
</organism>
<dbReference type="InterPro" id="IPR050475">
    <property type="entry name" value="Prenyltransferase_related"/>
</dbReference>
<feature type="transmembrane region" description="Helical" evidence="5">
    <location>
        <begin position="228"/>
        <end position="246"/>
    </location>
</feature>
<dbReference type="PANTHER" id="PTHR42723:SF1">
    <property type="entry name" value="CHLOROPHYLL SYNTHASE, CHLOROPLASTIC"/>
    <property type="match status" value="1"/>
</dbReference>
<dbReference type="InterPro" id="IPR044878">
    <property type="entry name" value="UbiA_sf"/>
</dbReference>
<comment type="subcellular location">
    <subcellularLocation>
        <location evidence="1">Membrane</location>
        <topology evidence="1">Multi-pass membrane protein</topology>
    </subcellularLocation>
</comment>
<evidence type="ECO:0000256" key="1">
    <source>
        <dbReference type="ARBA" id="ARBA00004141"/>
    </source>
</evidence>
<evidence type="ECO:0008006" key="7">
    <source>
        <dbReference type="Google" id="ProtNLM"/>
    </source>
</evidence>
<dbReference type="Gene3D" id="1.10.357.140">
    <property type="entry name" value="UbiA prenyltransferase"/>
    <property type="match status" value="1"/>
</dbReference>
<dbReference type="Pfam" id="PF01040">
    <property type="entry name" value="UbiA"/>
    <property type="match status" value="1"/>
</dbReference>
<feature type="transmembrane region" description="Helical" evidence="5">
    <location>
        <begin position="38"/>
        <end position="57"/>
    </location>
</feature>
<feature type="transmembrane region" description="Helical" evidence="5">
    <location>
        <begin position="78"/>
        <end position="100"/>
    </location>
</feature>
<proteinExistence type="predicted"/>
<keyword evidence="2 5" id="KW-0812">Transmembrane</keyword>
<feature type="transmembrane region" description="Helical" evidence="5">
    <location>
        <begin position="204"/>
        <end position="222"/>
    </location>
</feature>
<evidence type="ECO:0000313" key="6">
    <source>
        <dbReference type="EMBL" id="HGB35374.1"/>
    </source>
</evidence>
<accession>A0A7V3KME7</accession>
<dbReference type="InterPro" id="IPR000537">
    <property type="entry name" value="UbiA_prenyltransferase"/>
</dbReference>
<sequence length="275" mass="31333">MRKIRGFLKLMRPLNLLIVIYASFVAFLISGLCGHPAPFFKFLIPILLLAGFSNALNDIMDARLDEKAHPERPIPSKLLSVKEATVFTVILGLLTFLSSFLYGNEILTTRIVFLLGLVLVILYDIYLKKVAFVGNLIVSFVTSFPFLILALEIGNFHLLWYPILCAILYNLAREAIKDMEDLGADREFGYKTLPAFLGEKGIKIYASFLLFLLLIFTVIAYLRVFHRPIFLIFMCFLWLYLGIITWKEKSFSKLSEDFKYCMILILSGFLLGGAL</sequence>
<reference evidence="6" key="1">
    <citation type="journal article" date="2020" name="mSystems">
        <title>Genome- and Community-Level Interaction Insights into Carbon Utilization and Element Cycling Functions of Hydrothermarchaeota in Hydrothermal Sediment.</title>
        <authorList>
            <person name="Zhou Z."/>
            <person name="Liu Y."/>
            <person name="Xu W."/>
            <person name="Pan J."/>
            <person name="Luo Z.H."/>
            <person name="Li M."/>
        </authorList>
    </citation>
    <scope>NUCLEOTIDE SEQUENCE [LARGE SCALE GENOMIC DNA]</scope>
    <source>
        <strain evidence="6">SpSt-754</strain>
    </source>
</reference>
<name>A0A7V3KME7_UNCW3</name>
<dbReference type="AlphaFoldDB" id="A0A7V3KME7"/>
<comment type="caution">
    <text evidence="6">The sequence shown here is derived from an EMBL/GenBank/DDBJ whole genome shotgun (WGS) entry which is preliminary data.</text>
</comment>
<evidence type="ECO:0000256" key="2">
    <source>
        <dbReference type="ARBA" id="ARBA00022692"/>
    </source>
</evidence>
<evidence type="ECO:0000256" key="4">
    <source>
        <dbReference type="ARBA" id="ARBA00023136"/>
    </source>
</evidence>
<dbReference type="Gene3D" id="1.20.120.1780">
    <property type="entry name" value="UbiA prenyltransferase"/>
    <property type="match status" value="1"/>
</dbReference>
<gene>
    <name evidence="6" type="ORF">ENV38_00495</name>
</gene>
<keyword evidence="3 5" id="KW-1133">Transmembrane helix</keyword>
<feature type="transmembrane region" description="Helical" evidence="5">
    <location>
        <begin position="130"/>
        <end position="150"/>
    </location>
</feature>
<evidence type="ECO:0000256" key="5">
    <source>
        <dbReference type="SAM" id="Phobius"/>
    </source>
</evidence>
<feature type="transmembrane region" description="Helical" evidence="5">
    <location>
        <begin position="106"/>
        <end position="123"/>
    </location>
</feature>
<dbReference type="GO" id="GO:0016765">
    <property type="term" value="F:transferase activity, transferring alkyl or aryl (other than methyl) groups"/>
    <property type="evidence" value="ECO:0007669"/>
    <property type="project" value="InterPro"/>
</dbReference>
<feature type="transmembrane region" description="Helical" evidence="5">
    <location>
        <begin position="12"/>
        <end position="32"/>
    </location>
</feature>
<keyword evidence="4 5" id="KW-0472">Membrane</keyword>
<evidence type="ECO:0000256" key="3">
    <source>
        <dbReference type="ARBA" id="ARBA00022989"/>
    </source>
</evidence>
<dbReference type="PANTHER" id="PTHR42723">
    <property type="entry name" value="CHLOROPHYLL SYNTHASE"/>
    <property type="match status" value="1"/>
</dbReference>
<protein>
    <recommendedName>
        <fullName evidence="7">Geranylgeranylglycerol-phosphate geranylgeranyltransferase</fullName>
    </recommendedName>
</protein>
<dbReference type="GO" id="GO:0016020">
    <property type="term" value="C:membrane"/>
    <property type="evidence" value="ECO:0007669"/>
    <property type="project" value="UniProtKB-SubCell"/>
</dbReference>
<dbReference type="EMBL" id="DTGD01000019">
    <property type="protein sequence ID" value="HGB35374.1"/>
    <property type="molecule type" value="Genomic_DNA"/>
</dbReference>